<reference evidence="1 2" key="1">
    <citation type="submission" date="2019-02" db="EMBL/GenBank/DDBJ databases">
        <title>Deep-cultivation of Planctomycetes and their phenomic and genomic characterization uncovers novel biology.</title>
        <authorList>
            <person name="Wiegand S."/>
            <person name="Jogler M."/>
            <person name="Boedeker C."/>
            <person name="Pinto D."/>
            <person name="Vollmers J."/>
            <person name="Rivas-Marin E."/>
            <person name="Kohn T."/>
            <person name="Peeters S.H."/>
            <person name="Heuer A."/>
            <person name="Rast P."/>
            <person name="Oberbeckmann S."/>
            <person name="Bunk B."/>
            <person name="Jeske O."/>
            <person name="Meyerdierks A."/>
            <person name="Storesund J.E."/>
            <person name="Kallscheuer N."/>
            <person name="Luecker S."/>
            <person name="Lage O.M."/>
            <person name="Pohl T."/>
            <person name="Merkel B.J."/>
            <person name="Hornburger P."/>
            <person name="Mueller R.-W."/>
            <person name="Bruemmer F."/>
            <person name="Labrenz M."/>
            <person name="Spormann A.M."/>
            <person name="Op den Camp H."/>
            <person name="Overmann J."/>
            <person name="Amann R."/>
            <person name="Jetten M.S.M."/>
            <person name="Mascher T."/>
            <person name="Medema M.H."/>
            <person name="Devos D.P."/>
            <person name="Kaster A.-K."/>
            <person name="Ovreas L."/>
            <person name="Rohde M."/>
            <person name="Galperin M.Y."/>
            <person name="Jogler C."/>
        </authorList>
    </citation>
    <scope>NUCLEOTIDE SEQUENCE [LARGE SCALE GENOMIC DNA]</scope>
    <source>
        <strain evidence="1 2">HG15A2</strain>
    </source>
</reference>
<organism evidence="1 2">
    <name type="scientific">Adhaeretor mobilis</name>
    <dbReference type="NCBI Taxonomy" id="1930276"/>
    <lineage>
        <taxon>Bacteria</taxon>
        <taxon>Pseudomonadati</taxon>
        <taxon>Planctomycetota</taxon>
        <taxon>Planctomycetia</taxon>
        <taxon>Pirellulales</taxon>
        <taxon>Lacipirellulaceae</taxon>
        <taxon>Adhaeretor</taxon>
    </lineage>
</organism>
<accession>A0A517MWM5</accession>
<proteinExistence type="predicted"/>
<protein>
    <submittedName>
        <fullName evidence="1">Uncharacterized protein</fullName>
    </submittedName>
</protein>
<sequence>MGSVVVVVKPPTVDDPAGLGQAQEQLAVEKLITQLSIEALYVTILIGRSWRRRLNGDAIVSNDLIESVGGRQSPLHFASSENSISVTDRNKTVGI</sequence>
<evidence type="ECO:0000313" key="2">
    <source>
        <dbReference type="Proteomes" id="UP000319852"/>
    </source>
</evidence>
<keyword evidence="2" id="KW-1185">Reference proteome</keyword>
<name>A0A517MWM5_9BACT</name>
<dbReference type="AlphaFoldDB" id="A0A517MWM5"/>
<dbReference type="Proteomes" id="UP000319852">
    <property type="component" value="Chromosome"/>
</dbReference>
<dbReference type="KEGG" id="amob:HG15A2_25910"/>
<dbReference type="EMBL" id="CP036263">
    <property type="protein sequence ID" value="QDS99269.1"/>
    <property type="molecule type" value="Genomic_DNA"/>
</dbReference>
<evidence type="ECO:0000313" key="1">
    <source>
        <dbReference type="EMBL" id="QDS99269.1"/>
    </source>
</evidence>
<gene>
    <name evidence="1" type="ORF">HG15A2_25910</name>
</gene>